<name>A0A8T2H871_ARASU</name>
<dbReference type="InterPro" id="IPR004252">
    <property type="entry name" value="Probable_transposase_24"/>
</dbReference>
<reference evidence="2 3" key="1">
    <citation type="submission" date="2020-12" db="EMBL/GenBank/DDBJ databases">
        <title>Concerted genomic and epigenomic changes stabilize Arabidopsis allopolyploids.</title>
        <authorList>
            <person name="Chen Z."/>
        </authorList>
    </citation>
    <scope>NUCLEOTIDE SEQUENCE [LARGE SCALE GENOMIC DNA]</scope>
    <source>
        <strain evidence="2">As9502</strain>
        <tissue evidence="2">Leaf</tissue>
    </source>
</reference>
<feature type="compositionally biased region" description="Basic and acidic residues" evidence="1">
    <location>
        <begin position="1"/>
        <end position="22"/>
    </location>
</feature>
<dbReference type="Proteomes" id="UP000694251">
    <property type="component" value="Chromosome 1"/>
</dbReference>
<dbReference type="AlphaFoldDB" id="A0A8T2H871"/>
<accession>A0A8T2H871</accession>
<dbReference type="Pfam" id="PF03004">
    <property type="entry name" value="Transposase_24"/>
    <property type="match status" value="1"/>
</dbReference>
<sequence>MYYGRGDGRGNGRGGGSRDRRGGGSGDGRGIGGGYRGRGIIPAAFMGRGRGSGNHGQMSIDALLAQEARKLMSALHPDRLAFGIDNGPQRAIVAAVRRHFDGLWFNISFIPHHAILQWWGDFIWSTIEAKKKSKTAFANRLSDRNGFGPHRHTAGARSYEQLRNIIKEGVEPLMHCILRKTHRKADGTYVDDKAKAFDEEIQRQLDEIEISRNLSGPSATDDSTDSTGLTEVVCSTAGALGRVTLERQVITLQEQLASVMEYMKQYMPNGAPNFGSTQRTEGTEASVTSLDRANNIENEHTDRDQDDDIKPFNPLNEDADEDLDGEDEAGSAAF</sequence>
<keyword evidence="3" id="KW-1185">Reference proteome</keyword>
<feature type="compositionally biased region" description="Acidic residues" evidence="1">
    <location>
        <begin position="317"/>
        <end position="334"/>
    </location>
</feature>
<organism evidence="2 3">
    <name type="scientific">Arabidopsis suecica</name>
    <name type="common">Swedish thale-cress</name>
    <name type="synonym">Cardaminopsis suecica</name>
    <dbReference type="NCBI Taxonomy" id="45249"/>
    <lineage>
        <taxon>Eukaryota</taxon>
        <taxon>Viridiplantae</taxon>
        <taxon>Streptophyta</taxon>
        <taxon>Embryophyta</taxon>
        <taxon>Tracheophyta</taxon>
        <taxon>Spermatophyta</taxon>
        <taxon>Magnoliopsida</taxon>
        <taxon>eudicotyledons</taxon>
        <taxon>Gunneridae</taxon>
        <taxon>Pentapetalae</taxon>
        <taxon>rosids</taxon>
        <taxon>malvids</taxon>
        <taxon>Brassicales</taxon>
        <taxon>Brassicaceae</taxon>
        <taxon>Camelineae</taxon>
        <taxon>Arabidopsis</taxon>
    </lineage>
</organism>
<proteinExistence type="predicted"/>
<comment type="caution">
    <text evidence="2">The sequence shown here is derived from an EMBL/GenBank/DDBJ whole genome shotgun (WGS) entry which is preliminary data.</text>
</comment>
<evidence type="ECO:0000313" key="3">
    <source>
        <dbReference type="Proteomes" id="UP000694251"/>
    </source>
</evidence>
<feature type="compositionally biased region" description="Gly residues" evidence="1">
    <location>
        <begin position="23"/>
        <end position="34"/>
    </location>
</feature>
<feature type="region of interest" description="Disordered" evidence="1">
    <location>
        <begin position="270"/>
        <end position="334"/>
    </location>
</feature>
<evidence type="ECO:0000313" key="2">
    <source>
        <dbReference type="EMBL" id="KAG7656509.1"/>
    </source>
</evidence>
<dbReference type="OrthoDB" id="1111946at2759"/>
<evidence type="ECO:0000256" key="1">
    <source>
        <dbReference type="SAM" id="MobiDB-lite"/>
    </source>
</evidence>
<gene>
    <name evidence="2" type="ORF">ISN44_As01g035350</name>
</gene>
<feature type="compositionally biased region" description="Polar residues" evidence="1">
    <location>
        <begin position="274"/>
        <end position="296"/>
    </location>
</feature>
<dbReference type="EMBL" id="JAEFBJ010000001">
    <property type="protein sequence ID" value="KAG7656509.1"/>
    <property type="molecule type" value="Genomic_DNA"/>
</dbReference>
<feature type="region of interest" description="Disordered" evidence="1">
    <location>
        <begin position="1"/>
        <end position="34"/>
    </location>
</feature>
<protein>
    <submittedName>
        <fullName evidence="2">Putative transposase Ptta/En/Spm plant</fullName>
    </submittedName>
</protein>